<evidence type="ECO:0000256" key="2">
    <source>
        <dbReference type="ARBA" id="ARBA00005417"/>
    </source>
</evidence>
<evidence type="ECO:0000256" key="15">
    <source>
        <dbReference type="ARBA" id="ARBA00048610"/>
    </source>
</evidence>
<proteinExistence type="inferred from homology"/>
<dbReference type="Proteomes" id="UP000046155">
    <property type="component" value="Unassembled WGS sequence"/>
</dbReference>
<dbReference type="InterPro" id="IPR003593">
    <property type="entry name" value="AAA+_ATPase"/>
</dbReference>
<dbReference type="PANTHER" id="PTHR43297">
    <property type="entry name" value="OLIGOPEPTIDE TRANSPORT ATP-BINDING PROTEIN APPD"/>
    <property type="match status" value="1"/>
</dbReference>
<evidence type="ECO:0000259" key="16">
    <source>
        <dbReference type="PROSITE" id="PS50893"/>
    </source>
</evidence>
<reference evidence="18" key="1">
    <citation type="submission" date="2015-01" db="EMBL/GenBank/DDBJ databases">
        <authorList>
            <person name="Manzoor Shahid"/>
            <person name="Zubair Saima"/>
        </authorList>
    </citation>
    <scope>NUCLEOTIDE SEQUENCE [LARGE SCALE GENOMIC DNA]</scope>
    <source>
        <strain evidence="18">Sp3</strain>
    </source>
</reference>
<dbReference type="Pfam" id="PF00005">
    <property type="entry name" value="ABC_tran"/>
    <property type="match status" value="1"/>
</dbReference>
<evidence type="ECO:0000256" key="12">
    <source>
        <dbReference type="ARBA" id="ARBA00038669"/>
    </source>
</evidence>
<keyword evidence="18" id="KW-1185">Reference proteome</keyword>
<dbReference type="PROSITE" id="PS50893">
    <property type="entry name" value="ABC_TRANSPORTER_2"/>
    <property type="match status" value="1"/>
</dbReference>
<organism evidence="17 18">
    <name type="scientific">Syntrophaceticus schinkii</name>
    <dbReference type="NCBI Taxonomy" id="499207"/>
    <lineage>
        <taxon>Bacteria</taxon>
        <taxon>Bacillati</taxon>
        <taxon>Bacillota</taxon>
        <taxon>Clostridia</taxon>
        <taxon>Thermoanaerobacterales</taxon>
        <taxon>Thermoanaerobacterales Family III. Incertae Sedis</taxon>
        <taxon>Syntrophaceticus</taxon>
    </lineage>
</organism>
<evidence type="ECO:0000313" key="17">
    <source>
        <dbReference type="EMBL" id="CEO90205.1"/>
    </source>
</evidence>
<comment type="similarity">
    <text evidence="2">Belongs to the ABC transporter superfamily.</text>
</comment>
<evidence type="ECO:0000256" key="11">
    <source>
        <dbReference type="ARBA" id="ARBA00023136"/>
    </source>
</evidence>
<evidence type="ECO:0000256" key="13">
    <source>
        <dbReference type="ARBA" id="ARBA00039098"/>
    </source>
</evidence>
<gene>
    <name evidence="17" type="ORF">SSCH_750010</name>
</gene>
<keyword evidence="6" id="KW-0547">Nucleotide-binding</keyword>
<keyword evidence="4" id="KW-1003">Cell membrane</keyword>
<comment type="catalytic activity">
    <reaction evidence="15">
        <text>Ni(2+)(out) + ATP + H2O = Ni(2+)(in) + ADP + phosphate + H(+)</text>
        <dbReference type="Rhea" id="RHEA:15557"/>
        <dbReference type="ChEBI" id="CHEBI:15377"/>
        <dbReference type="ChEBI" id="CHEBI:15378"/>
        <dbReference type="ChEBI" id="CHEBI:30616"/>
        <dbReference type="ChEBI" id="CHEBI:43474"/>
        <dbReference type="ChEBI" id="CHEBI:49786"/>
        <dbReference type="ChEBI" id="CHEBI:456216"/>
        <dbReference type="EC" id="7.2.2.11"/>
    </reaction>
    <physiologicalReaction direction="left-to-right" evidence="15">
        <dbReference type="Rhea" id="RHEA:15558"/>
    </physiologicalReaction>
</comment>
<dbReference type="GO" id="GO:0015833">
    <property type="term" value="P:peptide transport"/>
    <property type="evidence" value="ECO:0007669"/>
    <property type="project" value="InterPro"/>
</dbReference>
<dbReference type="NCBIfam" id="TIGR01727">
    <property type="entry name" value="oligo_HPY"/>
    <property type="match status" value="1"/>
</dbReference>
<dbReference type="AlphaFoldDB" id="A0A0B7MJK3"/>
<feature type="domain" description="ABC transporter" evidence="16">
    <location>
        <begin position="4"/>
        <end position="253"/>
    </location>
</feature>
<evidence type="ECO:0000256" key="8">
    <source>
        <dbReference type="ARBA" id="ARBA00022967"/>
    </source>
</evidence>
<dbReference type="GO" id="GO:0016887">
    <property type="term" value="F:ATP hydrolysis activity"/>
    <property type="evidence" value="ECO:0007669"/>
    <property type="project" value="InterPro"/>
</dbReference>
<protein>
    <recommendedName>
        <fullName evidence="14">Nickel import system ATP-binding protein NikD</fullName>
        <ecNumber evidence="13">7.2.2.11</ecNumber>
    </recommendedName>
</protein>
<dbReference type="InterPro" id="IPR050388">
    <property type="entry name" value="ABC_Ni/Peptide_Import"/>
</dbReference>
<evidence type="ECO:0000256" key="7">
    <source>
        <dbReference type="ARBA" id="ARBA00022840"/>
    </source>
</evidence>
<dbReference type="EC" id="7.2.2.11" evidence="13"/>
<keyword evidence="9" id="KW-0406">Ion transport</keyword>
<keyword evidence="11" id="KW-0472">Membrane</keyword>
<evidence type="ECO:0000256" key="14">
    <source>
        <dbReference type="ARBA" id="ARBA00044143"/>
    </source>
</evidence>
<dbReference type="Pfam" id="PF08352">
    <property type="entry name" value="oligo_HPY"/>
    <property type="match status" value="1"/>
</dbReference>
<comment type="subunit">
    <text evidence="12">The complex is composed of two ATP-binding proteins (NikD and NikE), two transmembrane proteins (NikB and NikC) and a solute-binding protein (NikA).</text>
</comment>
<dbReference type="GO" id="GO:0005886">
    <property type="term" value="C:plasma membrane"/>
    <property type="evidence" value="ECO:0007669"/>
    <property type="project" value="UniProtKB-SubCell"/>
</dbReference>
<evidence type="ECO:0000313" key="18">
    <source>
        <dbReference type="Proteomes" id="UP000046155"/>
    </source>
</evidence>
<dbReference type="EMBL" id="CDRZ01000275">
    <property type="protein sequence ID" value="CEO90205.1"/>
    <property type="molecule type" value="Genomic_DNA"/>
</dbReference>
<evidence type="ECO:0000256" key="5">
    <source>
        <dbReference type="ARBA" id="ARBA00022596"/>
    </source>
</evidence>
<accession>A0A0B7MJK3</accession>
<dbReference type="InterPro" id="IPR003439">
    <property type="entry name" value="ABC_transporter-like_ATP-bd"/>
</dbReference>
<dbReference type="SUPFAM" id="SSF52540">
    <property type="entry name" value="P-loop containing nucleoside triphosphate hydrolases"/>
    <property type="match status" value="1"/>
</dbReference>
<dbReference type="GO" id="GO:0015413">
    <property type="term" value="F:ABC-type nickel transporter activity"/>
    <property type="evidence" value="ECO:0007669"/>
    <property type="project" value="UniProtKB-EC"/>
</dbReference>
<dbReference type="SMART" id="SM00382">
    <property type="entry name" value="AAA"/>
    <property type="match status" value="1"/>
</dbReference>
<dbReference type="FunFam" id="3.40.50.300:FF:000016">
    <property type="entry name" value="Oligopeptide ABC transporter ATP-binding component"/>
    <property type="match status" value="1"/>
</dbReference>
<dbReference type="Gene3D" id="3.40.50.300">
    <property type="entry name" value="P-loop containing nucleotide triphosphate hydrolases"/>
    <property type="match status" value="1"/>
</dbReference>
<dbReference type="CDD" id="cd03257">
    <property type="entry name" value="ABC_NikE_OppD_transporters"/>
    <property type="match status" value="1"/>
</dbReference>
<keyword evidence="7 17" id="KW-0067">ATP-binding</keyword>
<dbReference type="RefSeq" id="WP_044665998.1">
    <property type="nucleotide sequence ID" value="NZ_CDRZ01000275.1"/>
</dbReference>
<keyword evidence="5" id="KW-0533">Nickel</keyword>
<dbReference type="PANTHER" id="PTHR43297:SF13">
    <property type="entry name" value="NICKEL ABC TRANSPORTER, ATP-BINDING PROTEIN"/>
    <property type="match status" value="1"/>
</dbReference>
<dbReference type="InterPro" id="IPR013563">
    <property type="entry name" value="Oligopep_ABC_C"/>
</dbReference>
<sequence length="331" mass="36135">MALLSIRNLTTVFHAEEGEIKACDQVSMDIPAGKTIGLIGETGCGKSVLGMSILRLLPRNAVIRGEIYYKDQDVLKMNGDQLKRLRGNEIALLPQSPSTSLNPVLKIGFQIAEGLHLHRKTKWEQAWEKAVEMLDFLKLPEPEKRVQEYPHQLSGGMKQRALAAASITGNPSLLIADEPTKGLDAVLRAQVVGVLRQLARETGAAMLLITHDLKVAASLCDQIAVMYAGEILEQGAAEQVLKDPVHPYTKGLLASLPEHGLHPIPGYSPSLLDVPAGCKFHQRCSLARDLCAEKCPPLQVINGVQVRCFFGDQSGEPQQELHNRDLQEAAV</sequence>
<dbReference type="InterPro" id="IPR027417">
    <property type="entry name" value="P-loop_NTPase"/>
</dbReference>
<keyword evidence="8" id="KW-1278">Translocase</keyword>
<keyword evidence="3" id="KW-0813">Transport</keyword>
<name>A0A0B7MJK3_9FIRM</name>
<evidence type="ECO:0000256" key="6">
    <source>
        <dbReference type="ARBA" id="ARBA00022741"/>
    </source>
</evidence>
<comment type="subcellular location">
    <subcellularLocation>
        <location evidence="1">Cell membrane</location>
        <topology evidence="1">Peripheral membrane protein</topology>
    </subcellularLocation>
</comment>
<dbReference type="GO" id="GO:0005524">
    <property type="term" value="F:ATP binding"/>
    <property type="evidence" value="ECO:0007669"/>
    <property type="project" value="UniProtKB-KW"/>
</dbReference>
<evidence type="ECO:0000256" key="4">
    <source>
        <dbReference type="ARBA" id="ARBA00022475"/>
    </source>
</evidence>
<keyword evidence="10" id="KW-0921">Nickel transport</keyword>
<evidence type="ECO:0000256" key="3">
    <source>
        <dbReference type="ARBA" id="ARBA00022448"/>
    </source>
</evidence>
<evidence type="ECO:0000256" key="10">
    <source>
        <dbReference type="ARBA" id="ARBA00023112"/>
    </source>
</evidence>
<evidence type="ECO:0000256" key="9">
    <source>
        <dbReference type="ARBA" id="ARBA00023065"/>
    </source>
</evidence>
<evidence type="ECO:0000256" key="1">
    <source>
        <dbReference type="ARBA" id="ARBA00004202"/>
    </source>
</evidence>